<dbReference type="InParanoid" id="A0A409VE12"/>
<feature type="compositionally biased region" description="Low complexity" evidence="1">
    <location>
        <begin position="25"/>
        <end position="36"/>
    </location>
</feature>
<feature type="region of interest" description="Disordered" evidence="1">
    <location>
        <begin position="833"/>
        <end position="862"/>
    </location>
</feature>
<dbReference type="PANTHER" id="PTHR45818:SF3">
    <property type="entry name" value="PROTEIN VAV"/>
    <property type="match status" value="1"/>
</dbReference>
<dbReference type="AlphaFoldDB" id="A0A409VE12"/>
<feature type="region of interest" description="Disordered" evidence="1">
    <location>
        <begin position="370"/>
        <end position="389"/>
    </location>
</feature>
<evidence type="ECO:0000256" key="1">
    <source>
        <dbReference type="SAM" id="MobiDB-lite"/>
    </source>
</evidence>
<feature type="region of interest" description="Disordered" evidence="1">
    <location>
        <begin position="970"/>
        <end position="1083"/>
    </location>
</feature>
<dbReference type="GO" id="GO:0005737">
    <property type="term" value="C:cytoplasm"/>
    <property type="evidence" value="ECO:0007669"/>
    <property type="project" value="TreeGrafter"/>
</dbReference>
<dbReference type="PROSITE" id="PS50010">
    <property type="entry name" value="DH_2"/>
    <property type="match status" value="1"/>
</dbReference>
<keyword evidence="4" id="KW-1185">Reference proteome</keyword>
<gene>
    <name evidence="3" type="ORF">CVT24_008362</name>
</gene>
<evidence type="ECO:0000313" key="3">
    <source>
        <dbReference type="EMBL" id="PPQ64625.1"/>
    </source>
</evidence>
<dbReference type="Proteomes" id="UP000284842">
    <property type="component" value="Unassembled WGS sequence"/>
</dbReference>
<dbReference type="EMBL" id="NHTK01006084">
    <property type="protein sequence ID" value="PPQ64625.1"/>
    <property type="molecule type" value="Genomic_DNA"/>
</dbReference>
<feature type="compositionally biased region" description="Basic and acidic residues" evidence="1">
    <location>
        <begin position="833"/>
        <end position="843"/>
    </location>
</feature>
<feature type="region of interest" description="Disordered" evidence="1">
    <location>
        <begin position="177"/>
        <end position="201"/>
    </location>
</feature>
<dbReference type="SUPFAM" id="SSF48065">
    <property type="entry name" value="DBL homology domain (DH-domain)"/>
    <property type="match status" value="1"/>
</dbReference>
<accession>A0A409VE12</accession>
<evidence type="ECO:0000313" key="4">
    <source>
        <dbReference type="Proteomes" id="UP000284842"/>
    </source>
</evidence>
<dbReference type="Pfam" id="PF00621">
    <property type="entry name" value="RhoGEF"/>
    <property type="match status" value="1"/>
</dbReference>
<dbReference type="InterPro" id="IPR000219">
    <property type="entry name" value="DH_dom"/>
</dbReference>
<feature type="region of interest" description="Disordered" evidence="1">
    <location>
        <begin position="1142"/>
        <end position="1172"/>
    </location>
</feature>
<feature type="compositionally biased region" description="Basic and acidic residues" evidence="1">
    <location>
        <begin position="982"/>
        <end position="996"/>
    </location>
</feature>
<feature type="region of interest" description="Disordered" evidence="1">
    <location>
        <begin position="1"/>
        <end position="36"/>
    </location>
</feature>
<feature type="compositionally biased region" description="Low complexity" evidence="1">
    <location>
        <begin position="93"/>
        <end position="102"/>
    </location>
</feature>
<dbReference type="GO" id="GO:0005085">
    <property type="term" value="F:guanyl-nucleotide exchange factor activity"/>
    <property type="evidence" value="ECO:0007669"/>
    <property type="project" value="InterPro"/>
</dbReference>
<evidence type="ECO:0000259" key="2">
    <source>
        <dbReference type="PROSITE" id="PS50010"/>
    </source>
</evidence>
<dbReference type="PANTHER" id="PTHR45818">
    <property type="entry name" value="PROTEIN VAV"/>
    <property type="match status" value="1"/>
</dbReference>
<feature type="region of interest" description="Disordered" evidence="1">
    <location>
        <begin position="510"/>
        <end position="537"/>
    </location>
</feature>
<feature type="compositionally biased region" description="Low complexity" evidence="1">
    <location>
        <begin position="1038"/>
        <end position="1054"/>
    </location>
</feature>
<dbReference type="OrthoDB" id="1716625at2759"/>
<dbReference type="STRING" id="181874.A0A409VE12"/>
<feature type="region of interest" description="Disordered" evidence="1">
    <location>
        <begin position="93"/>
        <end position="149"/>
    </location>
</feature>
<feature type="compositionally biased region" description="Polar residues" evidence="1">
    <location>
        <begin position="999"/>
        <end position="1018"/>
    </location>
</feature>
<protein>
    <recommendedName>
        <fullName evidence="2">DH domain-containing protein</fullName>
    </recommendedName>
</protein>
<name>A0A409VE12_9AGAR</name>
<proteinExistence type="predicted"/>
<dbReference type="Gene3D" id="2.30.29.30">
    <property type="entry name" value="Pleckstrin-homology domain (PH domain)/Phosphotyrosine-binding domain (PTB)"/>
    <property type="match status" value="1"/>
</dbReference>
<dbReference type="Gene3D" id="1.20.900.10">
    <property type="entry name" value="Dbl homology (DH) domain"/>
    <property type="match status" value="2"/>
</dbReference>
<feature type="compositionally biased region" description="Low complexity" evidence="1">
    <location>
        <begin position="185"/>
        <end position="199"/>
    </location>
</feature>
<dbReference type="InterPro" id="IPR011993">
    <property type="entry name" value="PH-like_dom_sf"/>
</dbReference>
<sequence>MPMASQTVSVIPPLSSPERTGPPWRTSLSSSSMSALRRTSFPMDNEISQGFRSGLPESNSLSVLLKPTNIHRSSKKPTVCAFLPLPSITASPITTPTASLSSQDKDSASSPGVKTPMSLPCNPTWIATPPTPPSKPTRRSTTDYSRPSTSNLVIPSASFPASMHSHGGFIMNKTAKRSKSVPILSPRSRTASESSSSSSVDVHIIPSPHMAFESEGYFDAAFSSLPPVHDDEIPPGSPKSIFVLGGNLTDSEDEITDIGRNNGGNKGHQSIERDNDEYLENERTKDGLRRYYALKELLNTEIGYLTDLKALVTVSLFLARVYLRNLPTLYSRVLTANSAFGRSSTTFASGPWIHSYAQLQAATVASPPVAPLDPPIASSTPSKDKAAPQHLLSDRDLQVLIRNAEEILELHEHFVRELTVILQPLGVRMESEEGSRDPIHMDSLDAAIRAVSTKFATEWLKASRFNAYQIFCAGHPEALDVVRKAFQQHPNEMEAFEHRCTFIVSELNGSGSQPLRSETQPRSSRSSTDAPLSRSLTLSVDDRKRTMSLTSLDGAVRSLRPRPSMNLTKDSVVFPTETRKEKPPPRIAFTDYLIKPIQRICKYPLLLDQLLTSNTLRNRGHNSSRSDVDVIVASAAQAMRHVASSVDEARHKQDVAVQSSLILSRIFLGNNMPAQGLSAAFLSSLGPCLLAGSLDTMHYHPNRPLGETLNVKAKYLGAFLFDGGYIILVKVLKGRKYAPRHWFSLQECEVHDVDDDDGNSFFFSFICTWELIKILAMLPCSFRLSAGEQHFELAAACQREKHTWLASINEALTHTPAWVNEPTASFKIDPKGEVRAASEEGHSEAIPSIHPIPEVGNASDTETSEPFFASLRGHRSRRKKYHYEAIAPLRQDPPSQPPRRTSSTSVKSIFTMSADVETVVIRRSSQAARLQVDQDLQDVISQSCLNDRSYAYSHEEELFQAPKLMRSGFSRSNSTIGMSRLSKHESVRVPRRRAAESLENLTPKPNTFQSSSLGQRNVRNLRINPMPPSDDPEEVGPEPEISPYSSPPSSHSSSRVGSLLSAETRSSFLPTPPPCSRGASPTKSRTFVQNVRGLFHFRPVSPVSPVPVIITHPSQTSLTPSQDSNPSPYKRLHRWTKDSFRRRARSVPDGPFSEDVLFDETKKTYPMPTSPA</sequence>
<feature type="domain" description="DH" evidence="2">
    <location>
        <begin position="289"/>
        <end position="649"/>
    </location>
</feature>
<dbReference type="SUPFAM" id="SSF50729">
    <property type="entry name" value="PH domain-like"/>
    <property type="match status" value="1"/>
</dbReference>
<dbReference type="InterPro" id="IPR035899">
    <property type="entry name" value="DBL_dom_sf"/>
</dbReference>
<reference evidence="3 4" key="1">
    <citation type="journal article" date="2018" name="Evol. Lett.">
        <title>Horizontal gene cluster transfer increased hallucinogenic mushroom diversity.</title>
        <authorList>
            <person name="Reynolds H.T."/>
            <person name="Vijayakumar V."/>
            <person name="Gluck-Thaler E."/>
            <person name="Korotkin H.B."/>
            <person name="Matheny P.B."/>
            <person name="Slot J.C."/>
        </authorList>
    </citation>
    <scope>NUCLEOTIDE SEQUENCE [LARGE SCALE GENOMIC DNA]</scope>
    <source>
        <strain evidence="3 4">2629</strain>
    </source>
</reference>
<comment type="caution">
    <text evidence="3">The sequence shown here is derived from an EMBL/GenBank/DDBJ whole genome shotgun (WGS) entry which is preliminary data.</text>
</comment>
<organism evidence="3 4">
    <name type="scientific">Panaeolus cyanescens</name>
    <dbReference type="NCBI Taxonomy" id="181874"/>
    <lineage>
        <taxon>Eukaryota</taxon>
        <taxon>Fungi</taxon>
        <taxon>Dikarya</taxon>
        <taxon>Basidiomycota</taxon>
        <taxon>Agaricomycotina</taxon>
        <taxon>Agaricomycetes</taxon>
        <taxon>Agaricomycetidae</taxon>
        <taxon>Agaricales</taxon>
        <taxon>Agaricineae</taxon>
        <taxon>Galeropsidaceae</taxon>
        <taxon>Panaeolus</taxon>
    </lineage>
</organism>
<feature type="region of interest" description="Disordered" evidence="1">
    <location>
        <begin position="884"/>
        <end position="905"/>
    </location>
</feature>